<organism evidence="3 4">
    <name type="scientific">Maioricimonas rarisocia</name>
    <dbReference type="NCBI Taxonomy" id="2528026"/>
    <lineage>
        <taxon>Bacteria</taxon>
        <taxon>Pseudomonadati</taxon>
        <taxon>Planctomycetota</taxon>
        <taxon>Planctomycetia</taxon>
        <taxon>Planctomycetales</taxon>
        <taxon>Planctomycetaceae</taxon>
        <taxon>Maioricimonas</taxon>
    </lineage>
</organism>
<evidence type="ECO:0008006" key="5">
    <source>
        <dbReference type="Google" id="ProtNLM"/>
    </source>
</evidence>
<feature type="region of interest" description="Disordered" evidence="1">
    <location>
        <begin position="281"/>
        <end position="304"/>
    </location>
</feature>
<dbReference type="InterPro" id="IPR012902">
    <property type="entry name" value="N_methyl_site"/>
</dbReference>
<keyword evidence="2" id="KW-0472">Membrane</keyword>
<dbReference type="KEGG" id="mri:Mal4_18410"/>
<name>A0A517Z501_9PLAN</name>
<reference evidence="3 4" key="1">
    <citation type="submission" date="2019-02" db="EMBL/GenBank/DDBJ databases">
        <title>Deep-cultivation of Planctomycetes and their phenomic and genomic characterization uncovers novel biology.</title>
        <authorList>
            <person name="Wiegand S."/>
            <person name="Jogler M."/>
            <person name="Boedeker C."/>
            <person name="Pinto D."/>
            <person name="Vollmers J."/>
            <person name="Rivas-Marin E."/>
            <person name="Kohn T."/>
            <person name="Peeters S.H."/>
            <person name="Heuer A."/>
            <person name="Rast P."/>
            <person name="Oberbeckmann S."/>
            <person name="Bunk B."/>
            <person name="Jeske O."/>
            <person name="Meyerdierks A."/>
            <person name="Storesund J.E."/>
            <person name="Kallscheuer N."/>
            <person name="Luecker S."/>
            <person name="Lage O.M."/>
            <person name="Pohl T."/>
            <person name="Merkel B.J."/>
            <person name="Hornburger P."/>
            <person name="Mueller R.-W."/>
            <person name="Bruemmer F."/>
            <person name="Labrenz M."/>
            <person name="Spormann A.M."/>
            <person name="Op den Camp H."/>
            <person name="Overmann J."/>
            <person name="Amann R."/>
            <person name="Jetten M.S.M."/>
            <person name="Mascher T."/>
            <person name="Medema M.H."/>
            <person name="Devos D.P."/>
            <person name="Kaster A.-K."/>
            <person name="Ovreas L."/>
            <person name="Rohde M."/>
            <person name="Galperin M.Y."/>
            <person name="Jogler C."/>
        </authorList>
    </citation>
    <scope>NUCLEOTIDE SEQUENCE [LARGE SCALE GENOMIC DNA]</scope>
    <source>
        <strain evidence="3 4">Mal4</strain>
    </source>
</reference>
<dbReference type="OrthoDB" id="239917at2"/>
<dbReference type="PROSITE" id="PS00409">
    <property type="entry name" value="PROKAR_NTER_METHYL"/>
    <property type="match status" value="1"/>
</dbReference>
<feature type="compositionally biased region" description="Basic and acidic residues" evidence="1">
    <location>
        <begin position="281"/>
        <end position="293"/>
    </location>
</feature>
<feature type="transmembrane region" description="Helical" evidence="2">
    <location>
        <begin position="21"/>
        <end position="44"/>
    </location>
</feature>
<feature type="compositionally biased region" description="Polar residues" evidence="1">
    <location>
        <begin position="294"/>
        <end position="304"/>
    </location>
</feature>
<sequence length="317" mass="34735">MRLRQRHCFQTTVAARAGYTLVELIISTLSASLLMAGLASSLFLSIRSFDGTSTAAATTRAADVHADVLNDLKHATGFTTRTSNTVTFTVPDRDGDLAEETITYQWTGLPTAELQYSINGGPAVTVLEDVQQFDVAYLNRSITGNSPSPPAMDSSQWGMRWYLPTETFGYEIPYLLTDSDRRIQIGTRATLSEPGTVVQLSVYLTIGLLDNSDYTMAIYDVDNNDNPKNLLAHTALANASSTGWHSLPVAPTPLTPGEYYLAVSYKDSAARHHYDVLLGETHESPNDASKKNEWQSSWNSTGTSSRRVAIYATYEPD</sequence>
<keyword evidence="2" id="KW-0812">Transmembrane</keyword>
<dbReference type="Proteomes" id="UP000320496">
    <property type="component" value="Chromosome"/>
</dbReference>
<keyword evidence="4" id="KW-1185">Reference proteome</keyword>
<dbReference type="RefSeq" id="WP_145368416.1">
    <property type="nucleotide sequence ID" value="NZ_CP036275.1"/>
</dbReference>
<protein>
    <recommendedName>
        <fullName evidence="5">Prepilin-type N-terminal cleavage/methylation domain-containing protein</fullName>
    </recommendedName>
</protein>
<proteinExistence type="predicted"/>
<keyword evidence="2" id="KW-1133">Transmembrane helix</keyword>
<evidence type="ECO:0000256" key="2">
    <source>
        <dbReference type="SAM" id="Phobius"/>
    </source>
</evidence>
<evidence type="ECO:0000313" key="4">
    <source>
        <dbReference type="Proteomes" id="UP000320496"/>
    </source>
</evidence>
<dbReference type="AlphaFoldDB" id="A0A517Z501"/>
<accession>A0A517Z501</accession>
<dbReference type="EMBL" id="CP036275">
    <property type="protein sequence ID" value="QDU37527.1"/>
    <property type="molecule type" value="Genomic_DNA"/>
</dbReference>
<evidence type="ECO:0000313" key="3">
    <source>
        <dbReference type="EMBL" id="QDU37527.1"/>
    </source>
</evidence>
<gene>
    <name evidence="3" type="ORF">Mal4_18410</name>
</gene>
<evidence type="ECO:0000256" key="1">
    <source>
        <dbReference type="SAM" id="MobiDB-lite"/>
    </source>
</evidence>